<dbReference type="EMBL" id="JBCGBO010000005">
    <property type="protein sequence ID" value="KAK9201927.1"/>
    <property type="molecule type" value="Genomic_DNA"/>
</dbReference>
<comment type="caution">
    <text evidence="1">The sequence shown here is derived from an EMBL/GenBank/DDBJ whole genome shotgun (WGS) entry which is preliminary data.</text>
</comment>
<name>A0AAP0MD04_9ROSI</name>
<gene>
    <name evidence="1" type="ORF">WN944_017136</name>
</gene>
<dbReference type="AlphaFoldDB" id="A0AAP0MD04"/>
<protein>
    <submittedName>
        <fullName evidence="1">Uncharacterized protein</fullName>
    </submittedName>
</protein>
<dbReference type="Proteomes" id="UP001428341">
    <property type="component" value="Unassembled WGS sequence"/>
</dbReference>
<sequence>MGFTGVSPEEYKYNNCLLPDISRPTYGMERVCCVVVRSPVREPECSPHPSFGDIGVGL</sequence>
<evidence type="ECO:0000313" key="1">
    <source>
        <dbReference type="EMBL" id="KAK9201927.1"/>
    </source>
</evidence>
<keyword evidence="2" id="KW-1185">Reference proteome</keyword>
<accession>A0AAP0MD04</accession>
<reference evidence="1 2" key="1">
    <citation type="submission" date="2024-05" db="EMBL/GenBank/DDBJ databases">
        <title>Haplotype-resolved chromosome-level genome assembly of Huyou (Citrus changshanensis).</title>
        <authorList>
            <person name="Miao C."/>
            <person name="Chen W."/>
            <person name="Wu Y."/>
            <person name="Wang L."/>
            <person name="Zhao S."/>
            <person name="Grierson D."/>
            <person name="Xu C."/>
            <person name="Chen K."/>
        </authorList>
    </citation>
    <scope>NUCLEOTIDE SEQUENCE [LARGE SCALE GENOMIC DNA]</scope>
    <source>
        <strain evidence="1">01-14</strain>
        <tissue evidence="1">Leaf</tissue>
    </source>
</reference>
<evidence type="ECO:0000313" key="2">
    <source>
        <dbReference type="Proteomes" id="UP001428341"/>
    </source>
</evidence>
<organism evidence="1 2">
    <name type="scientific">Citrus x changshan-huyou</name>
    <dbReference type="NCBI Taxonomy" id="2935761"/>
    <lineage>
        <taxon>Eukaryota</taxon>
        <taxon>Viridiplantae</taxon>
        <taxon>Streptophyta</taxon>
        <taxon>Embryophyta</taxon>
        <taxon>Tracheophyta</taxon>
        <taxon>Spermatophyta</taxon>
        <taxon>Magnoliopsida</taxon>
        <taxon>eudicotyledons</taxon>
        <taxon>Gunneridae</taxon>
        <taxon>Pentapetalae</taxon>
        <taxon>rosids</taxon>
        <taxon>malvids</taxon>
        <taxon>Sapindales</taxon>
        <taxon>Rutaceae</taxon>
        <taxon>Aurantioideae</taxon>
        <taxon>Citrus</taxon>
    </lineage>
</organism>
<proteinExistence type="predicted"/>